<dbReference type="AlphaFoldDB" id="A0A644ZUA1"/>
<sequence>MNRYIGLVLKLLWDPGSRNSGLKLQGFLNGTFHPFLPGCQHQFRAKKPDQATSFNRHGFGHHDNDLIPFVGTDKRKPYTGISRCGFNNGSSGLQDPFFLRIFNHCQSNTIFDTPYWILSFQFNPYFVMGEQLAQTYVRCIPD</sequence>
<protein>
    <submittedName>
        <fullName evidence="1">Uncharacterized protein</fullName>
    </submittedName>
</protein>
<gene>
    <name evidence="1" type="ORF">SDC9_88898</name>
</gene>
<accession>A0A644ZUA1</accession>
<dbReference type="EMBL" id="VSSQ01009651">
    <property type="protein sequence ID" value="MPM42233.1"/>
    <property type="molecule type" value="Genomic_DNA"/>
</dbReference>
<reference evidence="1" key="1">
    <citation type="submission" date="2019-08" db="EMBL/GenBank/DDBJ databases">
        <authorList>
            <person name="Kucharzyk K."/>
            <person name="Murdoch R.W."/>
            <person name="Higgins S."/>
            <person name="Loffler F."/>
        </authorList>
    </citation>
    <scope>NUCLEOTIDE SEQUENCE</scope>
</reference>
<evidence type="ECO:0000313" key="1">
    <source>
        <dbReference type="EMBL" id="MPM42233.1"/>
    </source>
</evidence>
<name>A0A644ZUA1_9ZZZZ</name>
<organism evidence="1">
    <name type="scientific">bioreactor metagenome</name>
    <dbReference type="NCBI Taxonomy" id="1076179"/>
    <lineage>
        <taxon>unclassified sequences</taxon>
        <taxon>metagenomes</taxon>
        <taxon>ecological metagenomes</taxon>
    </lineage>
</organism>
<comment type="caution">
    <text evidence="1">The sequence shown here is derived from an EMBL/GenBank/DDBJ whole genome shotgun (WGS) entry which is preliminary data.</text>
</comment>
<proteinExistence type="predicted"/>